<accession>A0A6A6P6N1</accession>
<dbReference type="EMBL" id="MU001675">
    <property type="protein sequence ID" value="KAF2459539.1"/>
    <property type="molecule type" value="Genomic_DNA"/>
</dbReference>
<comment type="similarity">
    <text evidence="1 2">Belongs to the OSBP family.</text>
</comment>
<dbReference type="Gene3D" id="2.40.160.120">
    <property type="match status" value="1"/>
</dbReference>
<feature type="compositionally biased region" description="Low complexity" evidence="3">
    <location>
        <begin position="1"/>
        <end position="38"/>
    </location>
</feature>
<dbReference type="PANTHER" id="PTHR10972">
    <property type="entry name" value="OXYSTEROL-BINDING PROTEIN-RELATED"/>
    <property type="match status" value="1"/>
</dbReference>
<dbReference type="PANTHER" id="PTHR10972:SF212">
    <property type="entry name" value="OXYSTEROL-BINDING PROTEIN-LIKE PROTEIN 1"/>
    <property type="match status" value="1"/>
</dbReference>
<dbReference type="GO" id="GO:0032934">
    <property type="term" value="F:sterol binding"/>
    <property type="evidence" value="ECO:0007669"/>
    <property type="project" value="TreeGrafter"/>
</dbReference>
<feature type="region of interest" description="Disordered" evidence="3">
    <location>
        <begin position="1"/>
        <end position="47"/>
    </location>
</feature>
<dbReference type="Proteomes" id="UP000799766">
    <property type="component" value="Unassembled WGS sequence"/>
</dbReference>
<evidence type="ECO:0000256" key="2">
    <source>
        <dbReference type="RuleBase" id="RU003844"/>
    </source>
</evidence>
<name>A0A6A6P6N1_9PEZI</name>
<proteinExistence type="inferred from homology"/>
<dbReference type="InterPro" id="IPR000648">
    <property type="entry name" value="Oxysterol-bd"/>
</dbReference>
<gene>
    <name evidence="4" type="ORF">BDY21DRAFT_414041</name>
</gene>
<dbReference type="AlphaFoldDB" id="A0A6A6P6N1"/>
<dbReference type="InterPro" id="IPR037239">
    <property type="entry name" value="OSBP_sf"/>
</dbReference>
<evidence type="ECO:0000256" key="3">
    <source>
        <dbReference type="SAM" id="MobiDB-lite"/>
    </source>
</evidence>
<reference evidence="4" key="1">
    <citation type="journal article" date="2020" name="Stud. Mycol.">
        <title>101 Dothideomycetes genomes: a test case for predicting lifestyles and emergence of pathogens.</title>
        <authorList>
            <person name="Haridas S."/>
            <person name="Albert R."/>
            <person name="Binder M."/>
            <person name="Bloem J."/>
            <person name="Labutti K."/>
            <person name="Salamov A."/>
            <person name="Andreopoulos B."/>
            <person name="Baker S."/>
            <person name="Barry K."/>
            <person name="Bills G."/>
            <person name="Bluhm B."/>
            <person name="Cannon C."/>
            <person name="Castanera R."/>
            <person name="Culley D."/>
            <person name="Daum C."/>
            <person name="Ezra D."/>
            <person name="Gonzalez J."/>
            <person name="Henrissat B."/>
            <person name="Kuo A."/>
            <person name="Liang C."/>
            <person name="Lipzen A."/>
            <person name="Lutzoni F."/>
            <person name="Magnuson J."/>
            <person name="Mondo S."/>
            <person name="Nolan M."/>
            <person name="Ohm R."/>
            <person name="Pangilinan J."/>
            <person name="Park H.-J."/>
            <person name="Ramirez L."/>
            <person name="Alfaro M."/>
            <person name="Sun H."/>
            <person name="Tritt A."/>
            <person name="Yoshinaga Y."/>
            <person name="Zwiers L.-H."/>
            <person name="Turgeon B."/>
            <person name="Goodwin S."/>
            <person name="Spatafora J."/>
            <person name="Crous P."/>
            <person name="Grigoriev I."/>
        </authorList>
    </citation>
    <scope>NUCLEOTIDE SEQUENCE</scope>
    <source>
        <strain evidence="4">ATCC 16933</strain>
    </source>
</reference>
<dbReference type="Gene3D" id="3.30.70.3490">
    <property type="match status" value="1"/>
</dbReference>
<evidence type="ECO:0008006" key="6">
    <source>
        <dbReference type="Google" id="ProtNLM"/>
    </source>
</evidence>
<evidence type="ECO:0000256" key="1">
    <source>
        <dbReference type="ARBA" id="ARBA00008842"/>
    </source>
</evidence>
<evidence type="ECO:0000313" key="4">
    <source>
        <dbReference type="EMBL" id="KAF2459539.1"/>
    </source>
</evidence>
<keyword evidence="5" id="KW-1185">Reference proteome</keyword>
<dbReference type="InterPro" id="IPR018494">
    <property type="entry name" value="Oxysterol-bd_CS"/>
</dbReference>
<dbReference type="GO" id="GO:0005829">
    <property type="term" value="C:cytosol"/>
    <property type="evidence" value="ECO:0007669"/>
    <property type="project" value="TreeGrafter"/>
</dbReference>
<dbReference type="PROSITE" id="PS01013">
    <property type="entry name" value="OSBP"/>
    <property type="match status" value="1"/>
</dbReference>
<sequence length="458" mass="50741">MASTKAEAASSLSPAAAAGSAAPSSAASSADPSRAPTPANAPVEKTPDESSKLKTFLSILRRFIGVADIASVRFSLPAQLLEPTPNLEYWNYLDRPEMFISIGDSEEPLGRMLGTLRFWFTKDLKYVKGKPCKPYNSTLGEFFRCNWQVEDTAPSISPPSSSAASSTGNRTVKVSYLTEQTSHHPPVSAFFVDCPEKGIIARGFDQISAKFTGTSIRVTPGAHNLGIFITLQRWDNEEYQLTHPAAHLGGLLRGSLSVTVADTCYVTCAKNKMKVILQYLEEGWLGKTQNKVEGVIFKYDPANDDKTRIKDVPDKDVLGRVEGCWHEKVYYTVGNQPFSKAKEKHLLVDLSPLWPVPKIVPPQTEQLPNESRKFWSGVTDAIVSKQYSLATQLKHDLEERQREKAAERKEKDFNWKPRFFTGVTEPTGKPGLTPDGEVVLQGLHKDEYNLKENEVYGA</sequence>
<dbReference type="SUPFAM" id="SSF144000">
    <property type="entry name" value="Oxysterol-binding protein-like"/>
    <property type="match status" value="1"/>
</dbReference>
<protein>
    <recommendedName>
        <fullName evidence="6">Oxysterol-binding protein</fullName>
    </recommendedName>
</protein>
<evidence type="ECO:0000313" key="5">
    <source>
        <dbReference type="Proteomes" id="UP000799766"/>
    </source>
</evidence>
<dbReference type="Pfam" id="PF01237">
    <property type="entry name" value="Oxysterol_BP"/>
    <property type="match status" value="1"/>
</dbReference>
<dbReference type="OrthoDB" id="48057at2759"/>
<dbReference type="FunFam" id="2.40.160.120:FF:000016">
    <property type="entry name" value="Oxysterol binding protein (Orp8), putative"/>
    <property type="match status" value="1"/>
</dbReference>
<dbReference type="GO" id="GO:0016020">
    <property type="term" value="C:membrane"/>
    <property type="evidence" value="ECO:0007669"/>
    <property type="project" value="TreeGrafter"/>
</dbReference>
<organism evidence="4 5">
    <name type="scientific">Lineolata rhizophorae</name>
    <dbReference type="NCBI Taxonomy" id="578093"/>
    <lineage>
        <taxon>Eukaryota</taxon>
        <taxon>Fungi</taxon>
        <taxon>Dikarya</taxon>
        <taxon>Ascomycota</taxon>
        <taxon>Pezizomycotina</taxon>
        <taxon>Dothideomycetes</taxon>
        <taxon>Dothideomycetes incertae sedis</taxon>
        <taxon>Lineolatales</taxon>
        <taxon>Lineolataceae</taxon>
        <taxon>Lineolata</taxon>
    </lineage>
</organism>